<dbReference type="PATRIC" id="fig|1503.3.peg.1603"/>
<gene>
    <name evidence="1" type="ORF">CLPU_2c01060</name>
</gene>
<name>A0A0L0WE10_GOTPU</name>
<evidence type="ECO:0000313" key="2">
    <source>
        <dbReference type="Proteomes" id="UP000037267"/>
    </source>
</evidence>
<evidence type="ECO:0000313" key="1">
    <source>
        <dbReference type="EMBL" id="KNF09655.1"/>
    </source>
</evidence>
<keyword evidence="2" id="KW-1185">Reference proteome</keyword>
<dbReference type="STRING" id="1503.CLPU_2c01060"/>
<dbReference type="AlphaFoldDB" id="A0A0L0WE10"/>
<comment type="caution">
    <text evidence="1">The sequence shown here is derived from an EMBL/GenBank/DDBJ whole genome shotgun (WGS) entry which is preliminary data.</text>
</comment>
<dbReference type="Proteomes" id="UP000037267">
    <property type="component" value="Unassembled WGS sequence"/>
</dbReference>
<accession>A0A0L0WE10</accession>
<proteinExistence type="predicted"/>
<reference evidence="2" key="1">
    <citation type="submission" date="2015-07" db="EMBL/GenBank/DDBJ databases">
        <title>Draft genome sequence of the purine-degrading Gottschalkia purinilyticum DSM 1384 (formerly Clostridium purinilyticum).</title>
        <authorList>
            <person name="Poehlein A."/>
            <person name="Schiel-Bengelsdorf B."/>
            <person name="Bengelsdorf F.R."/>
            <person name="Daniel R."/>
            <person name="Duerre P."/>
        </authorList>
    </citation>
    <scope>NUCLEOTIDE SEQUENCE [LARGE SCALE GENOMIC DNA]</scope>
    <source>
        <strain evidence="2">DSM 1384</strain>
    </source>
</reference>
<dbReference type="Pfam" id="PF20074">
    <property type="entry name" value="DUF6470"/>
    <property type="match status" value="1"/>
</dbReference>
<dbReference type="RefSeq" id="WP_200898450.1">
    <property type="nucleotide sequence ID" value="NZ_LGSS01000002.1"/>
</dbReference>
<dbReference type="InterPro" id="IPR045527">
    <property type="entry name" value="DUF6470"/>
</dbReference>
<dbReference type="EMBL" id="LGSS01000002">
    <property type="protein sequence ID" value="KNF09655.1"/>
    <property type="molecule type" value="Genomic_DNA"/>
</dbReference>
<sequence length="184" mass="20940">MNNLSITTVKGQIGINTMNAGLDISQPKGEQSIRQIKPKMKINKEHPKVLIDQSQCFSEIGLKSRDEFMREYAQLGRQGALEAIARICEDGDRMAQIQKKMPPAIPEIAKKNGTPHIREFNIDLIPKSRPKIEVTGSLDINWQLGGVEYSYEPRKPVVSYNPGKVEVYMKKYPELDIKFIDNRK</sequence>
<protein>
    <submittedName>
        <fullName evidence="1">Uncharacterized protein</fullName>
    </submittedName>
</protein>
<organism evidence="1 2">
    <name type="scientific">Gottschalkia purinilytica</name>
    <name type="common">Clostridium purinilyticum</name>
    <dbReference type="NCBI Taxonomy" id="1503"/>
    <lineage>
        <taxon>Bacteria</taxon>
        <taxon>Bacillati</taxon>
        <taxon>Bacillota</taxon>
        <taxon>Tissierellia</taxon>
        <taxon>Tissierellales</taxon>
        <taxon>Gottschalkiaceae</taxon>
        <taxon>Gottschalkia</taxon>
    </lineage>
</organism>